<evidence type="ECO:0000313" key="2">
    <source>
        <dbReference type="Proteomes" id="UP001209229"/>
    </source>
</evidence>
<dbReference type="EMBL" id="JAPDPJ010000016">
    <property type="protein sequence ID" value="MCW3786612.1"/>
    <property type="molecule type" value="Genomic_DNA"/>
</dbReference>
<protein>
    <recommendedName>
        <fullName evidence="3">6-bladed beta-propeller</fullName>
    </recommendedName>
</protein>
<comment type="caution">
    <text evidence="1">The sequence shown here is derived from an EMBL/GenBank/DDBJ whole genome shotgun (WGS) entry which is preliminary data.</text>
</comment>
<dbReference type="Proteomes" id="UP001209229">
    <property type="component" value="Unassembled WGS sequence"/>
</dbReference>
<keyword evidence="2" id="KW-1185">Reference proteome</keyword>
<dbReference type="RefSeq" id="WP_301190177.1">
    <property type="nucleotide sequence ID" value="NZ_JAPDPJ010000016.1"/>
</dbReference>
<proteinExistence type="predicted"/>
<dbReference type="AlphaFoldDB" id="A0AAE3M4D1"/>
<accession>A0AAE3M4D1</accession>
<evidence type="ECO:0000313" key="1">
    <source>
        <dbReference type="EMBL" id="MCW3786612.1"/>
    </source>
</evidence>
<sequence>MQQRIIYTAILLFFIQLTNAQSLVDIYKKGTVKLIPDTEYANNNDWNEVFKTYYDTIYNKPMGDRKSIIMMPNGSLIINHAYRNFYSKFDVNGNFIEEFGITDSSGKRFKKANNIVGVINNNFFTGLDNMGVMQCMDFDGHYKKKLVLDYMTRDMIPVSDHKIAVVGWVIWKTKFRDFVAIVDYNTNEQKVIWEKFTDRCESNNHCDLFNYRYTFKKGGSFSMNTMPFTKNIGMSSPPKIACVNNQIIVAIPTTGEIFTYSIDGKLLNSDKITWATNYISVEEQKEIQQKAIDKCLNTHLVPWISEEEGKIARETLLNMMKEDLSKIKDPIPIPVFSHIIKDSDENLLFFEIPKEEGMNKFNVWIYKNDGKFVCQSSFQCDDYELNINPSKMVFYKGYIYALQKLKNTNGNPLRLVRFKIAGN</sequence>
<evidence type="ECO:0008006" key="3">
    <source>
        <dbReference type="Google" id="ProtNLM"/>
    </source>
</evidence>
<reference evidence="1" key="1">
    <citation type="submission" date="2022-10" db="EMBL/GenBank/DDBJ databases">
        <authorList>
            <person name="Yu W.X."/>
        </authorList>
    </citation>
    <scope>NUCLEOTIDE SEQUENCE</scope>
    <source>
        <strain evidence="1">AAT</strain>
    </source>
</reference>
<organism evidence="1 2">
    <name type="scientific">Plebeiibacterium sediminum</name>
    <dbReference type="NCBI Taxonomy" id="2992112"/>
    <lineage>
        <taxon>Bacteria</taxon>
        <taxon>Pseudomonadati</taxon>
        <taxon>Bacteroidota</taxon>
        <taxon>Bacteroidia</taxon>
        <taxon>Marinilabiliales</taxon>
        <taxon>Marinilabiliaceae</taxon>
        <taxon>Plebeiibacterium</taxon>
    </lineage>
</organism>
<name>A0AAE3M4D1_9BACT</name>
<gene>
    <name evidence="1" type="ORF">OM075_09045</name>
</gene>